<feature type="short sequence motif" description="Histidine triad motif" evidence="4">
    <location>
        <begin position="117"/>
        <end position="121"/>
    </location>
</feature>
<dbReference type="PROSITE" id="PS51084">
    <property type="entry name" value="HIT_2"/>
    <property type="match status" value="1"/>
</dbReference>
<feature type="domain" description="HIT" evidence="5">
    <location>
        <begin position="22"/>
        <end position="132"/>
    </location>
</feature>
<dbReference type="OrthoDB" id="9784774at2"/>
<keyword evidence="6" id="KW-0548">Nucleotidyltransferase</keyword>
<dbReference type="GO" id="GO:0000166">
    <property type="term" value="F:nucleotide binding"/>
    <property type="evidence" value="ECO:0007669"/>
    <property type="project" value="UniProtKB-KW"/>
</dbReference>
<sequence length="178" mass="20149">MKQLWAPWRIDYILGPKPDVCVFCLPQDTAEDAERLVLYRGKNAFVIMNKYPYNNGHIMVCPYRHVMLLAALSRQEAHEVMDLLQACATILKEHFNCPGINIGLNQGEAAGAGIREHLHFHLVPRWNGDSSFMAVFDEVRTMPQHLSRSYAALLPFFAPQAMAARLAALADCVEQQRL</sequence>
<dbReference type="EMBL" id="FNBX01000004">
    <property type="protein sequence ID" value="SDF36321.1"/>
    <property type="molecule type" value="Genomic_DNA"/>
</dbReference>
<dbReference type="SUPFAM" id="SSF54197">
    <property type="entry name" value="HIT-like"/>
    <property type="match status" value="1"/>
</dbReference>
<dbReference type="AlphaFoldDB" id="A0A1G7KGV9"/>
<protein>
    <submittedName>
        <fullName evidence="6">ATP adenylyltransferase</fullName>
    </submittedName>
</protein>
<feature type="binding site" evidence="3">
    <location>
        <position position="49"/>
    </location>
    <ligand>
        <name>substrate</name>
    </ligand>
</feature>
<proteinExistence type="predicted"/>
<keyword evidence="6" id="KW-0808">Transferase</keyword>
<dbReference type="PANTHER" id="PTHR42997">
    <property type="entry name" value="HIT FAMILY HYDROLASE"/>
    <property type="match status" value="1"/>
</dbReference>
<dbReference type="RefSeq" id="WP_092153050.1">
    <property type="nucleotide sequence ID" value="NZ_FNBX01000004.1"/>
</dbReference>
<accession>A0A1G7KGV9</accession>
<dbReference type="GO" id="GO:0016779">
    <property type="term" value="F:nucleotidyltransferase activity"/>
    <property type="evidence" value="ECO:0007669"/>
    <property type="project" value="UniProtKB-KW"/>
</dbReference>
<dbReference type="InterPro" id="IPR011146">
    <property type="entry name" value="HIT-like"/>
</dbReference>
<name>A0A1G7KGV9_9BACT</name>
<evidence type="ECO:0000256" key="4">
    <source>
        <dbReference type="PROSITE-ProRule" id="PRU00464"/>
    </source>
</evidence>
<keyword evidence="7" id="KW-1185">Reference proteome</keyword>
<dbReference type="Gene3D" id="3.30.428.10">
    <property type="entry name" value="HIT-like"/>
    <property type="match status" value="1"/>
</dbReference>
<evidence type="ECO:0000256" key="3">
    <source>
        <dbReference type="PIRSR" id="PIRSR639383-2"/>
    </source>
</evidence>
<dbReference type="STRING" id="571438.SAMN05192586_10497"/>
<evidence type="ECO:0000256" key="2">
    <source>
        <dbReference type="PIRSR" id="PIRSR639383-1"/>
    </source>
</evidence>
<dbReference type="Proteomes" id="UP000199355">
    <property type="component" value="Unassembled WGS sequence"/>
</dbReference>
<evidence type="ECO:0000259" key="5">
    <source>
        <dbReference type="PROSITE" id="PS51084"/>
    </source>
</evidence>
<keyword evidence="1" id="KW-0547">Nucleotide-binding</keyword>
<dbReference type="Pfam" id="PF01230">
    <property type="entry name" value="HIT"/>
    <property type="match status" value="1"/>
</dbReference>
<dbReference type="InterPro" id="IPR036265">
    <property type="entry name" value="HIT-like_sf"/>
</dbReference>
<organism evidence="6 7">
    <name type="scientific">Desulfovibrio legallii</name>
    <dbReference type="NCBI Taxonomy" id="571438"/>
    <lineage>
        <taxon>Bacteria</taxon>
        <taxon>Pseudomonadati</taxon>
        <taxon>Thermodesulfobacteriota</taxon>
        <taxon>Desulfovibrionia</taxon>
        <taxon>Desulfovibrionales</taxon>
        <taxon>Desulfovibrionaceae</taxon>
        <taxon>Desulfovibrio</taxon>
    </lineage>
</organism>
<feature type="active site" description="Tele-AMP-histidine intermediate" evidence="2">
    <location>
        <position position="119"/>
    </location>
</feature>
<reference evidence="7" key="1">
    <citation type="submission" date="2016-10" db="EMBL/GenBank/DDBJ databases">
        <authorList>
            <person name="Varghese N."/>
            <person name="Submissions S."/>
        </authorList>
    </citation>
    <scope>NUCLEOTIDE SEQUENCE [LARGE SCALE GENOMIC DNA]</scope>
    <source>
        <strain evidence="7">KHC7</strain>
    </source>
</reference>
<evidence type="ECO:0000313" key="6">
    <source>
        <dbReference type="EMBL" id="SDF36321.1"/>
    </source>
</evidence>
<feature type="binding site" evidence="3">
    <location>
        <position position="121"/>
    </location>
    <ligand>
        <name>substrate</name>
    </ligand>
</feature>
<dbReference type="InterPro" id="IPR039383">
    <property type="entry name" value="FHIT"/>
</dbReference>
<dbReference type="PANTHER" id="PTHR42997:SF1">
    <property type="entry name" value="AP-4-A PHOSPHORYLASE"/>
    <property type="match status" value="1"/>
</dbReference>
<dbReference type="InterPro" id="IPR052908">
    <property type="entry name" value="AP-4-A_phosphorylase"/>
</dbReference>
<gene>
    <name evidence="6" type="ORF">SAMN05192586_10497</name>
</gene>
<evidence type="ECO:0000256" key="1">
    <source>
        <dbReference type="ARBA" id="ARBA00022741"/>
    </source>
</evidence>
<dbReference type="CDD" id="cd01275">
    <property type="entry name" value="FHIT"/>
    <property type="match status" value="1"/>
</dbReference>
<evidence type="ECO:0000313" key="7">
    <source>
        <dbReference type="Proteomes" id="UP000199355"/>
    </source>
</evidence>